<dbReference type="Proteomes" id="UP000078227">
    <property type="component" value="Chromosome"/>
</dbReference>
<dbReference type="Proteomes" id="UP000182314">
    <property type="component" value="Unassembled WGS sequence"/>
</dbReference>
<dbReference type="EMBL" id="FOKO01000003">
    <property type="protein sequence ID" value="SFC57163.1"/>
    <property type="molecule type" value="Genomic_DNA"/>
</dbReference>
<dbReference type="RefSeq" id="WP_064565432.1">
    <property type="nucleotide sequence ID" value="NZ_CP014007.2"/>
</dbReference>
<evidence type="ECO:0000313" key="4">
    <source>
        <dbReference type="Proteomes" id="UP000182314"/>
    </source>
</evidence>
<protein>
    <submittedName>
        <fullName evidence="1">DUF2190 family protein</fullName>
    </submittedName>
    <submittedName>
        <fullName evidence="2">Predicted phage recombinase, RecA/RadA family</fullName>
    </submittedName>
</protein>
<dbReference type="PIRSF" id="PIRSF030771">
    <property type="entry name" value="UCP030771"/>
    <property type="match status" value="1"/>
</dbReference>
<reference evidence="1 3" key="2">
    <citation type="submission" date="2021-03" db="EMBL/GenBank/DDBJ databases">
        <authorList>
            <person name="Li Y."/>
            <person name="Li S."/>
            <person name="Chen M."/>
            <person name="Peng G."/>
            <person name="Tan Z."/>
            <person name="An Q."/>
        </authorList>
    </citation>
    <scope>NUCLEOTIDE SEQUENCE [LARGE SCALE GENOMIC DNA]</scope>
    <source>
        <strain evidence="1 3">Ola 51</strain>
    </source>
</reference>
<dbReference type="KEGG" id="kor:AWR26_09690"/>
<evidence type="ECO:0000313" key="1">
    <source>
        <dbReference type="EMBL" id="ANI82409.1"/>
    </source>
</evidence>
<organism evidence="2 4">
    <name type="scientific">Kosakonia oryzae</name>
    <dbReference type="NCBI Taxonomy" id="497725"/>
    <lineage>
        <taxon>Bacteria</taxon>
        <taxon>Pseudomonadati</taxon>
        <taxon>Pseudomonadota</taxon>
        <taxon>Gammaproteobacteria</taxon>
        <taxon>Enterobacterales</taxon>
        <taxon>Enterobacteriaceae</taxon>
        <taxon>Kosakonia</taxon>
    </lineage>
</organism>
<dbReference type="AlphaFoldDB" id="A0AA94KQF1"/>
<sequence length="107" mass="10756">MKNHIQDGHTISITNSGTDAILSGAPVTVGDMVAVAITTIKPGETGDGCAKGVMALPKLAADDIAQGKAVYLKDGQIQLDETSAVPAGKAWEPAVAGSTTVLVSINV</sequence>
<evidence type="ECO:0000313" key="2">
    <source>
        <dbReference type="EMBL" id="SFC57163.1"/>
    </source>
</evidence>
<dbReference type="EMBL" id="CP014007">
    <property type="protein sequence ID" value="ANI82409.1"/>
    <property type="molecule type" value="Genomic_DNA"/>
</dbReference>
<name>A0AA94KQF1_9ENTR</name>
<keyword evidence="3" id="KW-1185">Reference proteome</keyword>
<reference evidence="2 4" key="1">
    <citation type="submission" date="2016-10" db="EMBL/GenBank/DDBJ databases">
        <authorList>
            <person name="Varghese N."/>
            <person name="Submissions S."/>
        </authorList>
    </citation>
    <scope>NUCLEOTIDE SEQUENCE [LARGE SCALE GENOMIC DNA]</scope>
    <source>
        <strain evidence="2 4">CGMCC 1.7012</strain>
    </source>
</reference>
<dbReference type="Pfam" id="PF09956">
    <property type="entry name" value="Phage_cement_2"/>
    <property type="match status" value="1"/>
</dbReference>
<proteinExistence type="predicted"/>
<accession>A0AA94KQF1</accession>
<evidence type="ECO:0000313" key="3">
    <source>
        <dbReference type="Proteomes" id="UP000078227"/>
    </source>
</evidence>
<gene>
    <name evidence="1" type="ORF">AWR26_09690</name>
    <name evidence="2" type="ORF">SAMN05216286_2752</name>
</gene>
<dbReference type="InterPro" id="IPR011231">
    <property type="entry name" value="Phage_VT1-Sakai_H0018"/>
</dbReference>